<dbReference type="InterPro" id="IPR029063">
    <property type="entry name" value="SAM-dependent_MTases_sf"/>
</dbReference>
<dbReference type="GO" id="GO:0008168">
    <property type="term" value="F:methyltransferase activity"/>
    <property type="evidence" value="ECO:0007669"/>
    <property type="project" value="UniProtKB-KW"/>
</dbReference>
<proteinExistence type="predicted"/>
<dbReference type="Pfam" id="PF13847">
    <property type="entry name" value="Methyltransf_31"/>
    <property type="match status" value="1"/>
</dbReference>
<feature type="domain" description="Methyltransferase" evidence="1">
    <location>
        <begin position="41"/>
        <end position="138"/>
    </location>
</feature>
<dbReference type="CDD" id="cd02440">
    <property type="entry name" value="AdoMet_MTases"/>
    <property type="match status" value="1"/>
</dbReference>
<keyword evidence="2" id="KW-0808">Transferase</keyword>
<evidence type="ECO:0000313" key="3">
    <source>
        <dbReference type="Proteomes" id="UP000621799"/>
    </source>
</evidence>
<keyword evidence="3" id="KW-1185">Reference proteome</keyword>
<dbReference type="SUPFAM" id="SSF53335">
    <property type="entry name" value="S-adenosyl-L-methionine-dependent methyltransferases"/>
    <property type="match status" value="1"/>
</dbReference>
<protein>
    <submittedName>
        <fullName evidence="2">Class I SAM-dependent methyltransferase</fullName>
    </submittedName>
</protein>
<dbReference type="AlphaFoldDB" id="A0A928VWJ0"/>
<dbReference type="GO" id="GO:0032259">
    <property type="term" value="P:methylation"/>
    <property type="evidence" value="ECO:0007669"/>
    <property type="project" value="UniProtKB-KW"/>
</dbReference>
<dbReference type="Gene3D" id="3.40.50.150">
    <property type="entry name" value="Vaccinia Virus protein VP39"/>
    <property type="match status" value="1"/>
</dbReference>
<comment type="caution">
    <text evidence="2">The sequence shown here is derived from an EMBL/GenBank/DDBJ whole genome shotgun (WGS) entry which is preliminary data.</text>
</comment>
<keyword evidence="2" id="KW-0489">Methyltransferase</keyword>
<name>A0A928VWJ0_9CYAN</name>
<evidence type="ECO:0000313" key="2">
    <source>
        <dbReference type="EMBL" id="MBE9039556.1"/>
    </source>
</evidence>
<dbReference type="RefSeq" id="WP_264319818.1">
    <property type="nucleotide sequence ID" value="NZ_JADEXN010000017.1"/>
</dbReference>
<accession>A0A928VWJ0</accession>
<reference evidence="2" key="1">
    <citation type="submission" date="2020-10" db="EMBL/GenBank/DDBJ databases">
        <authorList>
            <person name="Castelo-Branco R."/>
            <person name="Eusebio N."/>
            <person name="Adriana R."/>
            <person name="Vieira A."/>
            <person name="Brugerolle De Fraissinette N."/>
            <person name="Rezende De Castro R."/>
            <person name="Schneider M.P."/>
            <person name="Vasconcelos V."/>
            <person name="Leao P.N."/>
        </authorList>
    </citation>
    <scope>NUCLEOTIDE SEQUENCE</scope>
    <source>
        <strain evidence="2">LEGE 11467</strain>
    </source>
</reference>
<gene>
    <name evidence="2" type="ORF">IQ235_01935</name>
</gene>
<organism evidence="2 3">
    <name type="scientific">Zarconia navalis LEGE 11467</name>
    <dbReference type="NCBI Taxonomy" id="1828826"/>
    <lineage>
        <taxon>Bacteria</taxon>
        <taxon>Bacillati</taxon>
        <taxon>Cyanobacteriota</taxon>
        <taxon>Cyanophyceae</taxon>
        <taxon>Oscillatoriophycideae</taxon>
        <taxon>Oscillatoriales</taxon>
        <taxon>Oscillatoriales incertae sedis</taxon>
        <taxon>Zarconia</taxon>
        <taxon>Zarconia navalis</taxon>
    </lineage>
</organism>
<dbReference type="EMBL" id="JADEXN010000017">
    <property type="protein sequence ID" value="MBE9039556.1"/>
    <property type="molecule type" value="Genomic_DNA"/>
</dbReference>
<dbReference type="InterPro" id="IPR025714">
    <property type="entry name" value="Methyltranfer_dom"/>
</dbReference>
<evidence type="ECO:0000259" key="1">
    <source>
        <dbReference type="Pfam" id="PF13847"/>
    </source>
</evidence>
<sequence>MKEFMFDYSKLPYGEGGRYSDHNRFNWRCENLLTRHQEIIKDKVVLDLACNTGRLSYPCLVLGAKKVIGIEARQELIERGKQNLQNTEYKSKMEFIKADIFDYLSSASPQQFDVILCFGFLYHTVRQVDFFREVKRLSPQTTIIDTNVAKNYLWYGLKNFLGKPPILQMIVENPNKTSDTTDDDGIAFWPTCSFLESMFDRINYDYHQIDYRSKEIKNWSGMEDYKKGLRVSYIGHRK</sequence>
<dbReference type="Proteomes" id="UP000621799">
    <property type="component" value="Unassembled WGS sequence"/>
</dbReference>